<evidence type="ECO:0000313" key="2">
    <source>
        <dbReference type="EMBL" id="MFC3103954.1"/>
    </source>
</evidence>
<dbReference type="InterPro" id="IPR036390">
    <property type="entry name" value="WH_DNA-bd_sf"/>
</dbReference>
<name>A0ABV7EMP3_9GAMM</name>
<dbReference type="PANTHER" id="PTHR39168">
    <property type="entry name" value="TRANSCRIPTIONAL REGULATOR-RELATED"/>
    <property type="match status" value="1"/>
</dbReference>
<dbReference type="SUPFAM" id="SSF46785">
    <property type="entry name" value="Winged helix' DNA-binding domain"/>
    <property type="match status" value="1"/>
</dbReference>
<sequence>MSYDLNISAVAALIAEPARAAMLAALLDGRALPAGELAYACGVTPQTASAHLAKLLHGNLVAVETEGRHRYYRLASADVAEAMERLGAIRREQPGRRKPLGRAARQLQWARCCYNHLAGQLGIDVAHRLEVGRFIVPAANKQYDITSAGADWFAGIGLDVCSLKPTRRGVARQCLDWTERRHHLAGPLGVELLNVLCSNDWLRRSRDSRAVRVTALGRRELKRRLGVEMPRDPGNAQATT</sequence>
<dbReference type="EMBL" id="JBHRSS010000003">
    <property type="protein sequence ID" value="MFC3103954.1"/>
    <property type="molecule type" value="Genomic_DNA"/>
</dbReference>
<accession>A0ABV7EMP3</accession>
<evidence type="ECO:0000313" key="3">
    <source>
        <dbReference type="Proteomes" id="UP001595462"/>
    </source>
</evidence>
<dbReference type="Proteomes" id="UP001595462">
    <property type="component" value="Unassembled WGS sequence"/>
</dbReference>
<dbReference type="PROSITE" id="PS50987">
    <property type="entry name" value="HTH_ARSR_2"/>
    <property type="match status" value="1"/>
</dbReference>
<proteinExistence type="predicted"/>
<dbReference type="InterPro" id="IPR011991">
    <property type="entry name" value="ArsR-like_HTH"/>
</dbReference>
<protein>
    <submittedName>
        <fullName evidence="2">ArsR/SmtB family transcription factor</fullName>
    </submittedName>
</protein>
<dbReference type="Pfam" id="PF12840">
    <property type="entry name" value="HTH_20"/>
    <property type="match status" value="1"/>
</dbReference>
<dbReference type="CDD" id="cd00090">
    <property type="entry name" value="HTH_ARSR"/>
    <property type="match status" value="1"/>
</dbReference>
<evidence type="ECO:0000259" key="1">
    <source>
        <dbReference type="PROSITE" id="PS50987"/>
    </source>
</evidence>
<dbReference type="NCBIfam" id="NF033788">
    <property type="entry name" value="HTH_metalloreg"/>
    <property type="match status" value="1"/>
</dbReference>
<organism evidence="2 3">
    <name type="scientific">Salinisphaera aquimarina</name>
    <dbReference type="NCBI Taxonomy" id="2094031"/>
    <lineage>
        <taxon>Bacteria</taxon>
        <taxon>Pseudomonadati</taxon>
        <taxon>Pseudomonadota</taxon>
        <taxon>Gammaproteobacteria</taxon>
        <taxon>Salinisphaerales</taxon>
        <taxon>Salinisphaeraceae</taxon>
        <taxon>Salinisphaera</taxon>
    </lineage>
</organism>
<dbReference type="InterPro" id="IPR036388">
    <property type="entry name" value="WH-like_DNA-bd_sf"/>
</dbReference>
<keyword evidence="3" id="KW-1185">Reference proteome</keyword>
<feature type="domain" description="HTH arsR-type" evidence="1">
    <location>
        <begin position="1"/>
        <end position="94"/>
    </location>
</feature>
<dbReference type="RefSeq" id="WP_380688474.1">
    <property type="nucleotide sequence ID" value="NZ_JBHRSS010000003.1"/>
</dbReference>
<dbReference type="PANTHER" id="PTHR39168:SF1">
    <property type="entry name" value="TRANSCRIPTIONAL REGULATORY PROTEIN"/>
    <property type="match status" value="1"/>
</dbReference>
<dbReference type="Gene3D" id="1.10.10.10">
    <property type="entry name" value="Winged helix-like DNA-binding domain superfamily/Winged helix DNA-binding domain"/>
    <property type="match status" value="1"/>
</dbReference>
<dbReference type="SMART" id="SM00418">
    <property type="entry name" value="HTH_ARSR"/>
    <property type="match status" value="1"/>
</dbReference>
<dbReference type="InterPro" id="IPR001845">
    <property type="entry name" value="HTH_ArsR_DNA-bd_dom"/>
</dbReference>
<gene>
    <name evidence="2" type="ORF">ACFOSU_08620</name>
</gene>
<dbReference type="InterPro" id="IPR052543">
    <property type="entry name" value="HTH_Metal-responsive_Reg"/>
</dbReference>
<reference evidence="3" key="1">
    <citation type="journal article" date="2019" name="Int. J. Syst. Evol. Microbiol.">
        <title>The Global Catalogue of Microorganisms (GCM) 10K type strain sequencing project: providing services to taxonomists for standard genome sequencing and annotation.</title>
        <authorList>
            <consortium name="The Broad Institute Genomics Platform"/>
            <consortium name="The Broad Institute Genome Sequencing Center for Infectious Disease"/>
            <person name="Wu L."/>
            <person name="Ma J."/>
        </authorList>
    </citation>
    <scope>NUCLEOTIDE SEQUENCE [LARGE SCALE GENOMIC DNA]</scope>
    <source>
        <strain evidence="3">KCTC 52640</strain>
    </source>
</reference>
<comment type="caution">
    <text evidence="2">The sequence shown here is derived from an EMBL/GenBank/DDBJ whole genome shotgun (WGS) entry which is preliminary data.</text>
</comment>